<dbReference type="InterPro" id="IPR052539">
    <property type="entry name" value="MGD_biosynthesis_adapter"/>
</dbReference>
<dbReference type="PANTHER" id="PTHR40072">
    <property type="entry name" value="MOLYBDOPTERIN-GUANINE DINUCLEOTIDE BIOSYNTHESIS ADAPTER PROTEIN-RELATED"/>
    <property type="match status" value="1"/>
</dbReference>
<name>A0ABV7CWK8_9BACI</name>
<dbReference type="SUPFAM" id="SSF52540">
    <property type="entry name" value="P-loop containing nucleoside triphosphate hydrolases"/>
    <property type="match status" value="1"/>
</dbReference>
<dbReference type="InterPro" id="IPR004435">
    <property type="entry name" value="MobB_dom"/>
</dbReference>
<gene>
    <name evidence="2" type="primary">mobB</name>
    <name evidence="2" type="ORF">ACFOGI_10135</name>
</gene>
<keyword evidence="3" id="KW-1185">Reference proteome</keyword>
<accession>A0ABV7CWK8</accession>
<proteinExistence type="predicted"/>
<sequence length="165" mass="17959">MQIIQVAGYKNSGKTTLVSELVHAFSETGISTAALKHHGHGGLPLGLEDTDSAKHLHAGAAFSGVEGEGLLQISSADGWSLGKMVEIYELLGTELLVVEGFKRENYPKIILLRTAEEAKLLEQAMNIIAVVSAFPLDSDPGVPFFHWQQRNRMAEWLIDYLGITS</sequence>
<dbReference type="Gene3D" id="3.40.50.300">
    <property type="entry name" value="P-loop containing nucleotide triphosphate hydrolases"/>
    <property type="match status" value="1"/>
</dbReference>
<dbReference type="Proteomes" id="UP001595279">
    <property type="component" value="Unassembled WGS sequence"/>
</dbReference>
<dbReference type="NCBIfam" id="TIGR00176">
    <property type="entry name" value="mobB"/>
    <property type="match status" value="1"/>
</dbReference>
<evidence type="ECO:0000313" key="3">
    <source>
        <dbReference type="Proteomes" id="UP001595279"/>
    </source>
</evidence>
<evidence type="ECO:0000259" key="1">
    <source>
        <dbReference type="Pfam" id="PF03205"/>
    </source>
</evidence>
<protein>
    <submittedName>
        <fullName evidence="2">Molybdopterin-guanine dinucleotide biosynthesis protein B</fullName>
    </submittedName>
</protein>
<organism evidence="2 3">
    <name type="scientific">Virgibacillus xinjiangensis</name>
    <dbReference type="NCBI Taxonomy" id="393090"/>
    <lineage>
        <taxon>Bacteria</taxon>
        <taxon>Bacillati</taxon>
        <taxon>Bacillota</taxon>
        <taxon>Bacilli</taxon>
        <taxon>Bacillales</taxon>
        <taxon>Bacillaceae</taxon>
        <taxon>Virgibacillus</taxon>
    </lineage>
</organism>
<feature type="domain" description="Molybdopterin-guanine dinucleotide biosynthesis protein B (MobB)" evidence="1">
    <location>
        <begin position="3"/>
        <end position="132"/>
    </location>
</feature>
<dbReference type="EMBL" id="JBHRSA010000041">
    <property type="protein sequence ID" value="MFC3040604.1"/>
    <property type="molecule type" value="Genomic_DNA"/>
</dbReference>
<comment type="caution">
    <text evidence="2">The sequence shown here is derived from an EMBL/GenBank/DDBJ whole genome shotgun (WGS) entry which is preliminary data.</text>
</comment>
<dbReference type="RefSeq" id="WP_390271994.1">
    <property type="nucleotide sequence ID" value="NZ_JBHRSA010000041.1"/>
</dbReference>
<dbReference type="PANTHER" id="PTHR40072:SF1">
    <property type="entry name" value="MOLYBDOPTERIN-GUANINE DINUCLEOTIDE BIOSYNTHESIS ADAPTER PROTEIN"/>
    <property type="match status" value="1"/>
</dbReference>
<dbReference type="InterPro" id="IPR027417">
    <property type="entry name" value="P-loop_NTPase"/>
</dbReference>
<evidence type="ECO:0000313" key="2">
    <source>
        <dbReference type="EMBL" id="MFC3040604.1"/>
    </source>
</evidence>
<reference evidence="3" key="1">
    <citation type="journal article" date="2019" name="Int. J. Syst. Evol. Microbiol.">
        <title>The Global Catalogue of Microorganisms (GCM) 10K type strain sequencing project: providing services to taxonomists for standard genome sequencing and annotation.</title>
        <authorList>
            <consortium name="The Broad Institute Genomics Platform"/>
            <consortium name="The Broad Institute Genome Sequencing Center for Infectious Disease"/>
            <person name="Wu L."/>
            <person name="Ma J."/>
        </authorList>
    </citation>
    <scope>NUCLEOTIDE SEQUENCE [LARGE SCALE GENOMIC DNA]</scope>
    <source>
        <strain evidence="3">KCTC 13128</strain>
    </source>
</reference>
<dbReference type="Pfam" id="PF03205">
    <property type="entry name" value="MobB"/>
    <property type="match status" value="1"/>
</dbReference>